<protein>
    <submittedName>
        <fullName evidence="1">Uncharacterized protein</fullName>
    </submittedName>
</protein>
<dbReference type="EMBL" id="LWMU01000059">
    <property type="protein sequence ID" value="KZX12993.1"/>
    <property type="molecule type" value="Genomic_DNA"/>
</dbReference>
<dbReference type="STRING" id="66851.MBORA_08940"/>
<dbReference type="Proteomes" id="UP000077428">
    <property type="component" value="Unassembled WGS sequence"/>
</dbReference>
<accession>A0A166B7Z1</accession>
<dbReference type="AlphaFoldDB" id="A0A166B7Z1"/>
<dbReference type="OrthoDB" id="74362at2157"/>
<keyword evidence="2" id="KW-1185">Reference proteome</keyword>
<dbReference type="PATRIC" id="fig|66851.6.peg.985"/>
<dbReference type="RefSeq" id="WP_063720297.1">
    <property type="nucleotide sequence ID" value="NZ_LT985084.1"/>
</dbReference>
<reference evidence="2" key="1">
    <citation type="journal article" date="2016" name="Genome Announc.">
        <title>Draft Genome Sequences of Methanobrevibacter curvatus DSM11111, Methanobrevibacter cuticularis DSM11139, Methanobrevibacter filiformis DSM11501, and Methanobrevibacter oralis DSM7256.</title>
        <authorList>
            <person name="Poehlein A."/>
            <person name="Seedorf H."/>
        </authorList>
    </citation>
    <scope>NUCLEOTIDE SEQUENCE [LARGE SCALE GENOMIC DNA]</scope>
    <source>
        <strain evidence="2">DSM 7256 / JCM 30027 / ZR</strain>
    </source>
</reference>
<sequence>MYGEIDLELYTISMIRLNTAFKKLDDGEADENILSMISDSSTDFEALLNDIVNDLNQEEINYNEYDPFFENISQLFPSYIIKLNEYLKNDTLKEKINILIKIFNKILKTSDEYFKMRGQLQ</sequence>
<evidence type="ECO:0000313" key="1">
    <source>
        <dbReference type="EMBL" id="KZX12993.1"/>
    </source>
</evidence>
<comment type="caution">
    <text evidence="1">The sequence shown here is derived from an EMBL/GenBank/DDBJ whole genome shotgun (WGS) entry which is preliminary data.</text>
</comment>
<organism evidence="1 2">
    <name type="scientific">Methanobrevibacter oralis</name>
    <dbReference type="NCBI Taxonomy" id="66851"/>
    <lineage>
        <taxon>Archaea</taxon>
        <taxon>Methanobacteriati</taxon>
        <taxon>Methanobacteriota</taxon>
        <taxon>Methanomada group</taxon>
        <taxon>Methanobacteria</taxon>
        <taxon>Methanobacteriales</taxon>
        <taxon>Methanobacteriaceae</taxon>
        <taxon>Methanobrevibacter</taxon>
    </lineage>
</organism>
<proteinExistence type="predicted"/>
<evidence type="ECO:0000313" key="2">
    <source>
        <dbReference type="Proteomes" id="UP000077428"/>
    </source>
</evidence>
<gene>
    <name evidence="1" type="ORF">MBORA_08940</name>
</gene>
<name>A0A166B7Z1_METOA</name>